<proteinExistence type="predicted"/>
<dbReference type="Proteomes" id="UP000321787">
    <property type="component" value="Unassembled WGS sequence"/>
</dbReference>
<organism evidence="1 2">
    <name type="scientific">Aliivibrio fischeri</name>
    <name type="common">Vibrio fischeri</name>
    <dbReference type="NCBI Taxonomy" id="668"/>
    <lineage>
        <taxon>Bacteria</taxon>
        <taxon>Pseudomonadati</taxon>
        <taxon>Pseudomonadota</taxon>
        <taxon>Gammaproteobacteria</taxon>
        <taxon>Vibrionales</taxon>
        <taxon>Vibrionaceae</taxon>
        <taxon>Aliivibrio</taxon>
    </lineage>
</organism>
<gene>
    <name evidence="1" type="ORF">AFI02nite_41780</name>
</gene>
<dbReference type="EMBL" id="BJTZ01000074">
    <property type="protein sequence ID" value="GEK16142.1"/>
    <property type="molecule type" value="Genomic_DNA"/>
</dbReference>
<protein>
    <submittedName>
        <fullName evidence="1">Uncharacterized protein</fullName>
    </submittedName>
</protein>
<sequence>MIRKLVQTRYSRVTLNEKIFRRKYDNNKKISWFKYEYSS</sequence>
<evidence type="ECO:0000313" key="1">
    <source>
        <dbReference type="EMBL" id="GEK16142.1"/>
    </source>
</evidence>
<evidence type="ECO:0000313" key="2">
    <source>
        <dbReference type="Proteomes" id="UP000321787"/>
    </source>
</evidence>
<name>A0A510UNA3_ALIFS</name>
<reference evidence="1 2" key="1">
    <citation type="submission" date="2019-07" db="EMBL/GenBank/DDBJ databases">
        <title>Whole genome shotgun sequence of Aliivibrio fischeri NBRC 101058.</title>
        <authorList>
            <person name="Hosoyama A."/>
            <person name="Uohara A."/>
            <person name="Ohji S."/>
            <person name="Ichikawa N."/>
        </authorList>
    </citation>
    <scope>NUCLEOTIDE SEQUENCE [LARGE SCALE GENOMIC DNA]</scope>
    <source>
        <strain evidence="1 2">NBRC 101058</strain>
    </source>
</reference>
<dbReference type="AlphaFoldDB" id="A0A510UNA3"/>
<comment type="caution">
    <text evidence="1">The sequence shown here is derived from an EMBL/GenBank/DDBJ whole genome shotgun (WGS) entry which is preliminary data.</text>
</comment>
<accession>A0A510UNA3</accession>